<reference evidence="1" key="1">
    <citation type="submission" date="2025-08" db="UniProtKB">
        <authorList>
            <consortium name="RefSeq"/>
        </authorList>
    </citation>
    <scope>IDENTIFICATION</scope>
</reference>
<gene>
    <name evidence="1" type="primary">LOC107794586</name>
</gene>
<name>A0A1S4A7F2_TOBAC</name>
<evidence type="ECO:0000313" key="1">
    <source>
        <dbReference type="RefSeq" id="XP_016472567.1"/>
    </source>
</evidence>
<dbReference type="PaxDb" id="4097-A0A1S4A7F2"/>
<dbReference type="STRING" id="4097.A0A1S4A7F2"/>
<organism evidence="1">
    <name type="scientific">Nicotiana tabacum</name>
    <name type="common">Common tobacco</name>
    <dbReference type="NCBI Taxonomy" id="4097"/>
    <lineage>
        <taxon>Eukaryota</taxon>
        <taxon>Viridiplantae</taxon>
        <taxon>Streptophyta</taxon>
        <taxon>Embryophyta</taxon>
        <taxon>Tracheophyta</taxon>
        <taxon>Spermatophyta</taxon>
        <taxon>Magnoliopsida</taxon>
        <taxon>eudicotyledons</taxon>
        <taxon>Gunneridae</taxon>
        <taxon>Pentapetalae</taxon>
        <taxon>asterids</taxon>
        <taxon>lamiids</taxon>
        <taxon>Solanales</taxon>
        <taxon>Solanaceae</taxon>
        <taxon>Nicotianoideae</taxon>
        <taxon>Nicotianeae</taxon>
        <taxon>Nicotiana</taxon>
    </lineage>
</organism>
<dbReference type="PANTHER" id="PTHR11439">
    <property type="entry name" value="GAG-POL-RELATED RETROTRANSPOSON"/>
    <property type="match status" value="1"/>
</dbReference>
<accession>A0A1S4A7F2</accession>
<protein>
    <submittedName>
        <fullName evidence="1">Uncharacterized mitochondrial protein AtMg00810-like</fullName>
    </submittedName>
</protein>
<dbReference type="CDD" id="cd09272">
    <property type="entry name" value="RNase_HI_RT_Ty1"/>
    <property type="match status" value="1"/>
</dbReference>
<sequence length="270" mass="29750">MPLERFCGRTTPCAICRFLQLAGINSPVLRPHIAESPVGFFFLVCGHRWNSAVHNFFHGRRIPSADHIFDTVRNGRAKHVTVGDDGVLRMQGGICMPNMDGLHILHRANLLCSKPVSTPISPKNSLHTTDSPPFSDPTLYRSLVGGLQYLKFTCPDIAFAVNQVSQFMHPPLVAHYTVVKHILRYLNNSLSHGLFISGGSVDHLECYSDANWAGCPSTRCSTSAFCLFLGPNLVSRSSKKQNVVSRSSAEAEYRSVAHVAAEVTWMCSLL</sequence>
<dbReference type="OrthoDB" id="1303755at2759"/>
<dbReference type="KEGG" id="nta:107794586"/>
<dbReference type="PANTHER" id="PTHR11439:SF450">
    <property type="entry name" value="REVERSE TRANSCRIPTASE TY1_COPIA-TYPE DOMAIN-CONTAINING PROTEIN"/>
    <property type="match status" value="1"/>
</dbReference>
<dbReference type="OMA" id="CAICRFL"/>
<dbReference type="RefSeq" id="XP_016472567.1">
    <property type="nucleotide sequence ID" value="XM_016617081.1"/>
</dbReference>
<proteinExistence type="predicted"/>
<dbReference type="AlphaFoldDB" id="A0A1S4A7F2"/>